<comment type="caution">
    <text evidence="2">The sequence shown here is derived from an EMBL/GenBank/DDBJ whole genome shotgun (WGS) entry which is preliminary data.</text>
</comment>
<protein>
    <submittedName>
        <fullName evidence="2">7994_t:CDS:1</fullName>
    </submittedName>
</protein>
<evidence type="ECO:0000313" key="3">
    <source>
        <dbReference type="Proteomes" id="UP000789901"/>
    </source>
</evidence>
<keyword evidence="3" id="KW-1185">Reference proteome</keyword>
<organism evidence="2 3">
    <name type="scientific">Gigaspora margarita</name>
    <dbReference type="NCBI Taxonomy" id="4874"/>
    <lineage>
        <taxon>Eukaryota</taxon>
        <taxon>Fungi</taxon>
        <taxon>Fungi incertae sedis</taxon>
        <taxon>Mucoromycota</taxon>
        <taxon>Glomeromycotina</taxon>
        <taxon>Glomeromycetes</taxon>
        <taxon>Diversisporales</taxon>
        <taxon>Gigasporaceae</taxon>
        <taxon>Gigaspora</taxon>
    </lineage>
</organism>
<feature type="region of interest" description="Disordered" evidence="1">
    <location>
        <begin position="136"/>
        <end position="155"/>
    </location>
</feature>
<feature type="region of interest" description="Disordered" evidence="1">
    <location>
        <begin position="78"/>
        <end position="108"/>
    </location>
</feature>
<proteinExistence type="predicted"/>
<gene>
    <name evidence="2" type="ORF">GMARGA_LOCUS6382</name>
</gene>
<feature type="compositionally biased region" description="Basic and acidic residues" evidence="1">
    <location>
        <begin position="7"/>
        <end position="16"/>
    </location>
</feature>
<name>A0ABN7UGE8_GIGMA</name>
<feature type="compositionally biased region" description="Basic and acidic residues" evidence="1">
    <location>
        <begin position="141"/>
        <end position="155"/>
    </location>
</feature>
<feature type="region of interest" description="Disordered" evidence="1">
    <location>
        <begin position="1"/>
        <end position="23"/>
    </location>
</feature>
<accession>A0ABN7UGE8</accession>
<feature type="compositionally biased region" description="Acidic residues" evidence="1">
    <location>
        <begin position="92"/>
        <end position="108"/>
    </location>
</feature>
<evidence type="ECO:0000313" key="2">
    <source>
        <dbReference type="EMBL" id="CAG8590435.1"/>
    </source>
</evidence>
<dbReference type="EMBL" id="CAJVQB010002880">
    <property type="protein sequence ID" value="CAG8590435.1"/>
    <property type="molecule type" value="Genomic_DNA"/>
</dbReference>
<evidence type="ECO:0000256" key="1">
    <source>
        <dbReference type="SAM" id="MobiDB-lite"/>
    </source>
</evidence>
<dbReference type="Proteomes" id="UP000789901">
    <property type="component" value="Unassembled WGS sequence"/>
</dbReference>
<reference evidence="2 3" key="1">
    <citation type="submission" date="2021-06" db="EMBL/GenBank/DDBJ databases">
        <authorList>
            <person name="Kallberg Y."/>
            <person name="Tangrot J."/>
            <person name="Rosling A."/>
        </authorList>
    </citation>
    <scope>NUCLEOTIDE SEQUENCE [LARGE SCALE GENOMIC DNA]</scope>
    <source>
        <strain evidence="2 3">120-4 pot B 10/14</strain>
    </source>
</reference>
<sequence length="155" mass="17786">MPVKRSFKQDEPKNFEVPDNAPVKKNKQDLNWEVEIFLQLLPFTLPEPDVSHKIMVLKDLKEDKNKISKLDTTQTIDPYDSVYEADVSSTSSDEDSDGEPLDFESAEESDYEIIVPKKKRCGAMWSSQCRRAADEVTIEVEESRDVSKQLDSRTL</sequence>